<gene>
    <name evidence="9" type="ORF">FH603_2326</name>
</gene>
<feature type="transmembrane region" description="Helical" evidence="6">
    <location>
        <begin position="668"/>
        <end position="692"/>
    </location>
</feature>
<dbReference type="EMBL" id="VFIA01000012">
    <property type="protein sequence ID" value="MBC3791818.1"/>
    <property type="molecule type" value="Genomic_DNA"/>
</dbReference>
<dbReference type="InterPro" id="IPR050250">
    <property type="entry name" value="Macrolide_Exporter_MacB"/>
</dbReference>
<dbReference type="InterPro" id="IPR003838">
    <property type="entry name" value="ABC3_permease_C"/>
</dbReference>
<dbReference type="Pfam" id="PF12704">
    <property type="entry name" value="MacB_PCD"/>
    <property type="match status" value="2"/>
</dbReference>
<dbReference type="RefSeq" id="WP_186737607.1">
    <property type="nucleotide sequence ID" value="NZ_VFIA01000012.1"/>
</dbReference>
<keyword evidence="5 6" id="KW-0472">Membrane</keyword>
<name>A0ABR6W6N9_9BACT</name>
<keyword evidence="2" id="KW-1003">Cell membrane</keyword>
<dbReference type="Proteomes" id="UP000700732">
    <property type="component" value="Unassembled WGS sequence"/>
</dbReference>
<dbReference type="PANTHER" id="PTHR30572:SF18">
    <property type="entry name" value="ABC-TYPE MACROLIDE FAMILY EXPORT SYSTEM PERMEASE COMPONENT 2"/>
    <property type="match status" value="1"/>
</dbReference>
<sequence>MIQNYLKIAFRNLWKNRLFSTLNSVGMGVGIAAVGLMGLYVGHELSYDRFHTNADRIFRVVHYASWSGGNLQLAPTSAPFAAALKTDYPEIEKTVRFQPEGGGIITYKDKRLDVSDILFTEPTVFDVFSFPFLHGDPATALVQPQSIVLTKSLAEKLFGDASRAVGQTIAFANNFPNRVTGVIEDVPSNSHLQFSALRSLPTNYTNGWQNFELYTYLLLNKDSDAETLTAKLPKFYQKYLRKEMGDLDYRLELQSLPSIHLHSHLDYEISPNGTISTVYTFALIAALILLIAGINYVNLYTVRAMTRTREVGVRKAIGSRRSQLLSQFLTESMLMAFLASIVGVVLANAFLPLFNELSGKSLTLMHYGTSATLLALAVFLVALGLASGLYPALLLSGFRPVVALKGRVQIGGGLFRQSLVVFQFVAAVALIACSWVIYRQIGYALHKNLGFNKEQVLTFHLDGDEGRKQIQALKNELKKSPLIEQVSAASNPIGNNNIGSNGMMVEHNGIMSTVSQVIQTFSVDADYLPTLQIKLLQGRNFTESVSDGLGAVLVNEALVRKMGWQHPLGKRIRKLGNDVAPEARVVGVVSDFHTYSLQHKIEPLVLQMPAPSEKDNLYVRIRPEKVIEAMAHIKSVYKTFDPNAEPTFHFLDENFSRQYKAEQKQGQLLLVFSLLAVLIACLGLFGLAAFTAEQRTKEIGVRKVLGASVTSIVRLLSTDFLKLVLIAIVLATPLAWYAMNQWLQSFAYKIGIDWWVFAGSGLLALAIAFLTVSFQSIKAALMNPVNSLRND</sequence>
<evidence type="ECO:0000259" key="7">
    <source>
        <dbReference type="Pfam" id="PF02687"/>
    </source>
</evidence>
<dbReference type="PANTHER" id="PTHR30572">
    <property type="entry name" value="MEMBRANE COMPONENT OF TRANSPORTER-RELATED"/>
    <property type="match status" value="1"/>
</dbReference>
<feature type="transmembrane region" description="Helical" evidence="6">
    <location>
        <begin position="371"/>
        <end position="398"/>
    </location>
</feature>
<comment type="caution">
    <text evidence="9">The sequence shown here is derived from an EMBL/GenBank/DDBJ whole genome shotgun (WGS) entry which is preliminary data.</text>
</comment>
<feature type="domain" description="ABC3 transporter permease C-terminal" evidence="7">
    <location>
        <begin position="283"/>
        <end position="396"/>
    </location>
</feature>
<feature type="domain" description="ABC3 transporter permease C-terminal" evidence="7">
    <location>
        <begin position="671"/>
        <end position="784"/>
    </location>
</feature>
<keyword evidence="3 6" id="KW-0812">Transmembrane</keyword>
<evidence type="ECO:0000259" key="8">
    <source>
        <dbReference type="Pfam" id="PF12704"/>
    </source>
</evidence>
<feature type="domain" description="MacB-like periplasmic core" evidence="8">
    <location>
        <begin position="479"/>
        <end position="630"/>
    </location>
</feature>
<comment type="subcellular location">
    <subcellularLocation>
        <location evidence="1">Cell membrane</location>
        <topology evidence="1">Multi-pass membrane protein</topology>
    </subcellularLocation>
</comment>
<feature type="transmembrane region" description="Helical" evidence="6">
    <location>
        <begin position="21"/>
        <end position="41"/>
    </location>
</feature>
<feature type="transmembrane region" description="Helical" evidence="6">
    <location>
        <begin position="720"/>
        <end position="739"/>
    </location>
</feature>
<keyword evidence="4 6" id="KW-1133">Transmembrane helix</keyword>
<evidence type="ECO:0000256" key="3">
    <source>
        <dbReference type="ARBA" id="ARBA00022692"/>
    </source>
</evidence>
<evidence type="ECO:0000256" key="2">
    <source>
        <dbReference type="ARBA" id="ARBA00022475"/>
    </source>
</evidence>
<evidence type="ECO:0000256" key="1">
    <source>
        <dbReference type="ARBA" id="ARBA00004651"/>
    </source>
</evidence>
<protein>
    <submittedName>
        <fullName evidence="9">ABC transport system permease protein</fullName>
    </submittedName>
</protein>
<evidence type="ECO:0000256" key="5">
    <source>
        <dbReference type="ARBA" id="ARBA00023136"/>
    </source>
</evidence>
<feature type="transmembrane region" description="Helical" evidence="6">
    <location>
        <begin position="328"/>
        <end position="351"/>
    </location>
</feature>
<feature type="transmembrane region" description="Helical" evidence="6">
    <location>
        <begin position="419"/>
        <end position="438"/>
    </location>
</feature>
<keyword evidence="10" id="KW-1185">Reference proteome</keyword>
<dbReference type="InterPro" id="IPR025857">
    <property type="entry name" value="MacB_PCD"/>
</dbReference>
<organism evidence="9 10">
    <name type="scientific">Spirosoma utsteinense</name>
    <dbReference type="NCBI Taxonomy" id="2585773"/>
    <lineage>
        <taxon>Bacteria</taxon>
        <taxon>Pseudomonadati</taxon>
        <taxon>Bacteroidota</taxon>
        <taxon>Cytophagia</taxon>
        <taxon>Cytophagales</taxon>
        <taxon>Cytophagaceae</taxon>
        <taxon>Spirosoma</taxon>
    </lineage>
</organism>
<accession>A0ABR6W6N9</accession>
<feature type="transmembrane region" description="Helical" evidence="6">
    <location>
        <begin position="754"/>
        <end position="774"/>
    </location>
</feature>
<proteinExistence type="predicted"/>
<evidence type="ECO:0000313" key="9">
    <source>
        <dbReference type="EMBL" id="MBC3791818.1"/>
    </source>
</evidence>
<feature type="transmembrane region" description="Helical" evidence="6">
    <location>
        <begin position="278"/>
        <end position="299"/>
    </location>
</feature>
<evidence type="ECO:0000256" key="4">
    <source>
        <dbReference type="ARBA" id="ARBA00022989"/>
    </source>
</evidence>
<dbReference type="Pfam" id="PF02687">
    <property type="entry name" value="FtsX"/>
    <property type="match status" value="2"/>
</dbReference>
<reference evidence="9 10" key="1">
    <citation type="submission" date="2019-06" db="EMBL/GenBank/DDBJ databases">
        <title>Spirosoma utsteinense sp. nov. isolated from Antarctic ice-free soils.</title>
        <authorList>
            <person name="Tahon G."/>
        </authorList>
    </citation>
    <scope>NUCLEOTIDE SEQUENCE [LARGE SCALE GENOMIC DNA]</scope>
    <source>
        <strain evidence="9 10">LMG 31447</strain>
    </source>
</reference>
<feature type="domain" description="MacB-like periplasmic core" evidence="8">
    <location>
        <begin position="20"/>
        <end position="232"/>
    </location>
</feature>
<evidence type="ECO:0000313" key="10">
    <source>
        <dbReference type="Proteomes" id="UP000700732"/>
    </source>
</evidence>
<evidence type="ECO:0000256" key="6">
    <source>
        <dbReference type="SAM" id="Phobius"/>
    </source>
</evidence>